<evidence type="ECO:0000313" key="2">
    <source>
        <dbReference type="EMBL" id="KAK9689176.1"/>
    </source>
</evidence>
<dbReference type="PANTHER" id="PTHR33116:SF84">
    <property type="entry name" value="RNA-DIRECTED DNA POLYMERASE"/>
    <property type="match status" value="1"/>
</dbReference>
<dbReference type="Pfam" id="PF13966">
    <property type="entry name" value="zf-RVT"/>
    <property type="match status" value="1"/>
</dbReference>
<gene>
    <name evidence="2" type="ORF">RND81_09G041000</name>
</gene>
<keyword evidence="3" id="KW-1185">Reference proteome</keyword>
<evidence type="ECO:0000259" key="1">
    <source>
        <dbReference type="Pfam" id="PF13966"/>
    </source>
</evidence>
<organism evidence="2 3">
    <name type="scientific">Saponaria officinalis</name>
    <name type="common">Common soapwort</name>
    <name type="synonym">Lychnis saponaria</name>
    <dbReference type="NCBI Taxonomy" id="3572"/>
    <lineage>
        <taxon>Eukaryota</taxon>
        <taxon>Viridiplantae</taxon>
        <taxon>Streptophyta</taxon>
        <taxon>Embryophyta</taxon>
        <taxon>Tracheophyta</taxon>
        <taxon>Spermatophyta</taxon>
        <taxon>Magnoliopsida</taxon>
        <taxon>eudicotyledons</taxon>
        <taxon>Gunneridae</taxon>
        <taxon>Pentapetalae</taxon>
        <taxon>Caryophyllales</taxon>
        <taxon>Caryophyllaceae</taxon>
        <taxon>Caryophylleae</taxon>
        <taxon>Saponaria</taxon>
    </lineage>
</organism>
<comment type="caution">
    <text evidence="2">The sequence shown here is derived from an EMBL/GenBank/DDBJ whole genome shotgun (WGS) entry which is preliminary data.</text>
</comment>
<dbReference type="PANTHER" id="PTHR33116">
    <property type="entry name" value="REVERSE TRANSCRIPTASE ZINC-BINDING DOMAIN-CONTAINING PROTEIN-RELATED-RELATED"/>
    <property type="match status" value="1"/>
</dbReference>
<sequence>MLWFKFIKIGYGSGINQVGSGMDRVRIKSGYLSNRIGFGWQAYHAKLATIDNLKKRGFQLVNRCYLCHCENESHSHLFFQCSFMRLLWRAMMLWVGITRRPRNLRHELEWIYSHCKGKALLSRLERTVFVAIIYHGWIERNYRVFRNLVRDVPTICKQIQFEIMCRYYGRVM</sequence>
<dbReference type="InterPro" id="IPR026960">
    <property type="entry name" value="RVT-Znf"/>
</dbReference>
<dbReference type="AlphaFoldDB" id="A0AAW1IIE8"/>
<dbReference type="Proteomes" id="UP001443914">
    <property type="component" value="Unassembled WGS sequence"/>
</dbReference>
<dbReference type="EMBL" id="JBDFQZ010000009">
    <property type="protein sequence ID" value="KAK9689176.1"/>
    <property type="molecule type" value="Genomic_DNA"/>
</dbReference>
<protein>
    <recommendedName>
        <fullName evidence="1">Reverse transcriptase zinc-binding domain-containing protein</fullName>
    </recommendedName>
</protein>
<feature type="domain" description="Reverse transcriptase zinc-binding" evidence="1">
    <location>
        <begin position="38"/>
        <end position="88"/>
    </location>
</feature>
<reference evidence="2" key="1">
    <citation type="submission" date="2024-03" db="EMBL/GenBank/DDBJ databases">
        <title>WGS assembly of Saponaria officinalis var. Norfolk2.</title>
        <authorList>
            <person name="Jenkins J."/>
            <person name="Shu S."/>
            <person name="Grimwood J."/>
            <person name="Barry K."/>
            <person name="Goodstein D."/>
            <person name="Schmutz J."/>
            <person name="Leebens-Mack J."/>
            <person name="Osbourn A."/>
        </authorList>
    </citation>
    <scope>NUCLEOTIDE SEQUENCE [LARGE SCALE GENOMIC DNA]</scope>
    <source>
        <strain evidence="2">JIC</strain>
    </source>
</reference>
<evidence type="ECO:0000313" key="3">
    <source>
        <dbReference type="Proteomes" id="UP001443914"/>
    </source>
</evidence>
<accession>A0AAW1IIE8</accession>
<proteinExistence type="predicted"/>
<name>A0AAW1IIE8_SAPOF</name>